<comment type="caution">
    <text evidence="2">The sequence shown here is derived from an EMBL/GenBank/DDBJ whole genome shotgun (WGS) entry which is preliminary data.</text>
</comment>
<feature type="transmembrane region" description="Helical" evidence="1">
    <location>
        <begin position="38"/>
        <end position="58"/>
    </location>
</feature>
<dbReference type="EMBL" id="RBKU01000001">
    <property type="protein sequence ID" value="RKR81313.1"/>
    <property type="molecule type" value="Genomic_DNA"/>
</dbReference>
<dbReference type="AlphaFoldDB" id="A0A495IXU2"/>
<evidence type="ECO:0000256" key="1">
    <source>
        <dbReference type="SAM" id="Phobius"/>
    </source>
</evidence>
<reference evidence="2 3" key="1">
    <citation type="submission" date="2018-10" db="EMBL/GenBank/DDBJ databases">
        <title>Genomic Encyclopedia of Archaeal and Bacterial Type Strains, Phase II (KMG-II): from individual species to whole genera.</title>
        <authorList>
            <person name="Goeker M."/>
        </authorList>
    </citation>
    <scope>NUCLEOTIDE SEQUENCE [LARGE SCALE GENOMIC DNA]</scope>
    <source>
        <strain evidence="2 3">DSM 18602</strain>
    </source>
</reference>
<dbReference type="Proteomes" id="UP000268007">
    <property type="component" value="Unassembled WGS sequence"/>
</dbReference>
<evidence type="ECO:0008006" key="4">
    <source>
        <dbReference type="Google" id="ProtNLM"/>
    </source>
</evidence>
<dbReference type="RefSeq" id="WP_121197026.1">
    <property type="nucleotide sequence ID" value="NZ_RBKU01000001.1"/>
</dbReference>
<dbReference type="OrthoDB" id="582675at2"/>
<feature type="transmembrane region" description="Helical" evidence="1">
    <location>
        <begin position="12"/>
        <end position="32"/>
    </location>
</feature>
<accession>A0A495IXU2</accession>
<keyword evidence="3" id="KW-1185">Reference proteome</keyword>
<evidence type="ECO:0000313" key="2">
    <source>
        <dbReference type="EMBL" id="RKR81313.1"/>
    </source>
</evidence>
<evidence type="ECO:0000313" key="3">
    <source>
        <dbReference type="Proteomes" id="UP000268007"/>
    </source>
</evidence>
<keyword evidence="1" id="KW-0812">Transmembrane</keyword>
<keyword evidence="1" id="KW-0472">Membrane</keyword>
<proteinExistence type="predicted"/>
<protein>
    <recommendedName>
        <fullName evidence="4">PH (Pleckstrin Homology) domain-containing protein</fullName>
    </recommendedName>
</protein>
<sequence length="173" mass="19365">MLLENSKLLDPALSIILVLVLIGLGVFLFFILKQAPKVAQIIAVICILFAFFALSYGIRASLTLQVSPKGVTFSYPPFTDGQTSYLWANIKEIKVIKFDAEKEFGGWGERHSKKFGNGYLSKGDLGLFITDNKNARVTITILDSLKAEKMIRLYFTDNKKDHQRDSQGNISLN</sequence>
<keyword evidence="1" id="KW-1133">Transmembrane helix</keyword>
<gene>
    <name evidence="2" type="ORF">BDD43_1458</name>
</gene>
<name>A0A495IXU2_9SPHI</name>
<organism evidence="2 3">
    <name type="scientific">Mucilaginibacter gracilis</name>
    <dbReference type="NCBI Taxonomy" id="423350"/>
    <lineage>
        <taxon>Bacteria</taxon>
        <taxon>Pseudomonadati</taxon>
        <taxon>Bacteroidota</taxon>
        <taxon>Sphingobacteriia</taxon>
        <taxon>Sphingobacteriales</taxon>
        <taxon>Sphingobacteriaceae</taxon>
        <taxon>Mucilaginibacter</taxon>
    </lineage>
</organism>